<feature type="region of interest" description="Disordered" evidence="1">
    <location>
        <begin position="515"/>
        <end position="604"/>
    </location>
</feature>
<feature type="region of interest" description="Disordered" evidence="1">
    <location>
        <begin position="387"/>
        <end position="425"/>
    </location>
</feature>
<feature type="compositionally biased region" description="Basic residues" evidence="1">
    <location>
        <begin position="1"/>
        <end position="14"/>
    </location>
</feature>
<feature type="compositionally biased region" description="Low complexity" evidence="1">
    <location>
        <begin position="249"/>
        <end position="260"/>
    </location>
</feature>
<accession>A0A814B2M7</accession>
<dbReference type="Proteomes" id="UP000663828">
    <property type="component" value="Unassembled WGS sequence"/>
</dbReference>
<reference evidence="2" key="1">
    <citation type="submission" date="2021-02" db="EMBL/GenBank/DDBJ databases">
        <authorList>
            <person name="Nowell W R."/>
        </authorList>
    </citation>
    <scope>NUCLEOTIDE SEQUENCE</scope>
</reference>
<evidence type="ECO:0000313" key="2">
    <source>
        <dbReference type="EMBL" id="CAF0923395.1"/>
    </source>
</evidence>
<feature type="compositionally biased region" description="Basic residues" evidence="1">
    <location>
        <begin position="94"/>
        <end position="103"/>
    </location>
</feature>
<feature type="compositionally biased region" description="Polar residues" evidence="1">
    <location>
        <begin position="400"/>
        <end position="425"/>
    </location>
</feature>
<gene>
    <name evidence="2" type="ORF">XAT740_LOCUS9163</name>
</gene>
<feature type="region of interest" description="Disordered" evidence="1">
    <location>
        <begin position="1"/>
        <end position="118"/>
    </location>
</feature>
<feature type="region of interest" description="Disordered" evidence="1">
    <location>
        <begin position="219"/>
        <end position="275"/>
    </location>
</feature>
<feature type="compositionally biased region" description="Polar residues" evidence="1">
    <location>
        <begin position="312"/>
        <end position="322"/>
    </location>
</feature>
<organism evidence="2 3">
    <name type="scientific">Adineta ricciae</name>
    <name type="common">Rotifer</name>
    <dbReference type="NCBI Taxonomy" id="249248"/>
    <lineage>
        <taxon>Eukaryota</taxon>
        <taxon>Metazoa</taxon>
        <taxon>Spiralia</taxon>
        <taxon>Gnathifera</taxon>
        <taxon>Rotifera</taxon>
        <taxon>Eurotatoria</taxon>
        <taxon>Bdelloidea</taxon>
        <taxon>Adinetida</taxon>
        <taxon>Adinetidae</taxon>
        <taxon>Adineta</taxon>
    </lineage>
</organism>
<feature type="compositionally biased region" description="Low complexity" evidence="1">
    <location>
        <begin position="581"/>
        <end position="604"/>
    </location>
</feature>
<dbReference type="AlphaFoldDB" id="A0A814B2M7"/>
<evidence type="ECO:0000256" key="1">
    <source>
        <dbReference type="SAM" id="MobiDB-lite"/>
    </source>
</evidence>
<feature type="region of interest" description="Disordered" evidence="1">
    <location>
        <begin position="305"/>
        <end position="332"/>
    </location>
</feature>
<feature type="compositionally biased region" description="Polar residues" evidence="1">
    <location>
        <begin position="542"/>
        <end position="565"/>
    </location>
</feature>
<sequence length="604" mass="66684">MSSGKKSLRKRKRQSPPPSTSSSVTTSKVNRRLDKLRAGRRNNLWLDDEDDDNDNRQQRQPQQPAVQSKPVPSNKTYIVLSDSDEEKPPAASRQRSRSNKARQKSSPAHADNYPSDNDYKRTPKCATCLICSILSTLSSYNCCSKHLSLLTNSKKSVHKNSTVNIEQYSPQHVMILPMTDELVQRYLNHQGSHHLRTQISTSSKKTIDLNKSSRKILKKSRIITESSDNEHSGRFKSSMKPTYVEPDQSTSSSSATDSNSLAHLEPNPPDTTFTVITSTSSTINSFESPNALDTCQLQQSSDQPIVIDDSQPDSQVEPLSTHVTDKNEQSNPWAPISDDTYAAIEVALNQVHQGSEEQTEFTPAAARRTPTNLMASCLPKIQLKKGRYRQGKPIEEKTPPDTTSTVAPNECLPSTTPEISSNPMSTNVRAPHVLATIFEGESLVISPTTAAATNHLSEKSSQSSHLLSQRHENSSEGLSDTVMSNLFAQDESSQQEIHLPVVKLHPPAIIIEDYSNENEKNRSNDISQSSQLSNDQNDSQPLIPSSTNEKTTVTPSRVSYRTNPDGTRVSISRPALPINYSSSLTSTRRVSTDVTSTTPSHSNK</sequence>
<name>A0A814B2M7_ADIRI</name>
<dbReference type="EMBL" id="CAJNOR010000468">
    <property type="protein sequence ID" value="CAF0923395.1"/>
    <property type="molecule type" value="Genomic_DNA"/>
</dbReference>
<evidence type="ECO:0000313" key="3">
    <source>
        <dbReference type="Proteomes" id="UP000663828"/>
    </source>
</evidence>
<protein>
    <submittedName>
        <fullName evidence="2">Uncharacterized protein</fullName>
    </submittedName>
</protein>
<feature type="compositionally biased region" description="Low complexity" evidence="1">
    <location>
        <begin position="524"/>
        <end position="540"/>
    </location>
</feature>
<feature type="region of interest" description="Disordered" evidence="1">
    <location>
        <begin position="454"/>
        <end position="478"/>
    </location>
</feature>
<keyword evidence="3" id="KW-1185">Reference proteome</keyword>
<comment type="caution">
    <text evidence="2">The sequence shown here is derived from an EMBL/GenBank/DDBJ whole genome shotgun (WGS) entry which is preliminary data.</text>
</comment>
<proteinExistence type="predicted"/>